<dbReference type="Pfam" id="PF06574">
    <property type="entry name" value="FAD_syn"/>
    <property type="match status" value="1"/>
</dbReference>
<sequence>MIIYEDNFNIKLKEKTYIALGSFDGLHLGHMSLINKTIELAKKNKCKSMVFTFKNHPLTIINKEMVPKLVVNNDTKSKLLKNIGIDIVNYADFNGNFMRIPPEDFILNMIECYNAQGIIVGFNYRFGYKNLGDVELLEKLSTKFGFEVYIIKPVELNGEIISSSKIRHLISEGDIERANDFLTRPFMLEGEVIKGKQLGRKLHFPTVNLDYNKKFVLPRGGVYYTIVEYNGNEYKGITNIGYNPTVKDNKLSIETHILDFNKDIYGQSIKLFFLKRIRDEKRFNSLKELSDQLAKDKYYAKEQKNNLHFVSYLL</sequence>
<dbReference type="SUPFAM" id="SSF82114">
    <property type="entry name" value="Riboflavin kinase-like"/>
    <property type="match status" value="1"/>
</dbReference>
<dbReference type="Proteomes" id="UP001079657">
    <property type="component" value="Unassembled WGS sequence"/>
</dbReference>
<keyword evidence="5 14" id="KW-0808">Transferase</keyword>
<evidence type="ECO:0000256" key="2">
    <source>
        <dbReference type="ARBA" id="ARBA00005201"/>
    </source>
</evidence>
<evidence type="ECO:0000256" key="4">
    <source>
        <dbReference type="ARBA" id="ARBA00022643"/>
    </source>
</evidence>
<keyword evidence="6 14" id="KW-0548">Nucleotidyltransferase</keyword>
<dbReference type="EMBL" id="JAPQES010000007">
    <property type="protein sequence ID" value="MCY6372521.1"/>
    <property type="molecule type" value="Genomic_DNA"/>
</dbReference>
<dbReference type="PIRSF" id="PIRSF004491">
    <property type="entry name" value="FAD_Synth"/>
    <property type="match status" value="1"/>
</dbReference>
<evidence type="ECO:0000256" key="10">
    <source>
        <dbReference type="ARBA" id="ARBA00022840"/>
    </source>
</evidence>
<dbReference type="InterPro" id="IPR002606">
    <property type="entry name" value="Riboflavin_kinase_bac"/>
</dbReference>
<dbReference type="InterPro" id="IPR014729">
    <property type="entry name" value="Rossmann-like_a/b/a_fold"/>
</dbReference>
<keyword evidence="7 14" id="KW-0547">Nucleotide-binding</keyword>
<comment type="similarity">
    <text evidence="14">Belongs to the ribF family.</text>
</comment>
<dbReference type="InterPro" id="IPR023465">
    <property type="entry name" value="Riboflavin_kinase_dom_sf"/>
</dbReference>
<dbReference type="InterPro" id="IPR015864">
    <property type="entry name" value="FAD_synthase"/>
</dbReference>
<dbReference type="NCBIfam" id="NF004162">
    <property type="entry name" value="PRK05627.1-5"/>
    <property type="match status" value="1"/>
</dbReference>
<evidence type="ECO:0000256" key="1">
    <source>
        <dbReference type="ARBA" id="ARBA00004726"/>
    </source>
</evidence>
<comment type="catalytic activity">
    <reaction evidence="13 14">
        <text>FMN + ATP + H(+) = FAD + diphosphate</text>
        <dbReference type="Rhea" id="RHEA:17237"/>
        <dbReference type="ChEBI" id="CHEBI:15378"/>
        <dbReference type="ChEBI" id="CHEBI:30616"/>
        <dbReference type="ChEBI" id="CHEBI:33019"/>
        <dbReference type="ChEBI" id="CHEBI:57692"/>
        <dbReference type="ChEBI" id="CHEBI:58210"/>
        <dbReference type="EC" id="2.7.7.2"/>
    </reaction>
</comment>
<dbReference type="InterPro" id="IPR023468">
    <property type="entry name" value="Riboflavin_kinase"/>
</dbReference>
<evidence type="ECO:0000313" key="17">
    <source>
        <dbReference type="Proteomes" id="UP001079657"/>
    </source>
</evidence>
<comment type="catalytic activity">
    <reaction evidence="12 14">
        <text>riboflavin + ATP = FMN + ADP + H(+)</text>
        <dbReference type="Rhea" id="RHEA:14357"/>
        <dbReference type="ChEBI" id="CHEBI:15378"/>
        <dbReference type="ChEBI" id="CHEBI:30616"/>
        <dbReference type="ChEBI" id="CHEBI:57986"/>
        <dbReference type="ChEBI" id="CHEBI:58210"/>
        <dbReference type="ChEBI" id="CHEBI:456216"/>
        <dbReference type="EC" id="2.7.1.26"/>
    </reaction>
</comment>
<evidence type="ECO:0000256" key="9">
    <source>
        <dbReference type="ARBA" id="ARBA00022827"/>
    </source>
</evidence>
<feature type="domain" description="Riboflavin kinase" evidence="15">
    <location>
        <begin position="181"/>
        <end position="305"/>
    </location>
</feature>
<comment type="caution">
    <text evidence="16">The sequence shown here is derived from an EMBL/GenBank/DDBJ whole genome shotgun (WGS) entry which is preliminary data.</text>
</comment>
<evidence type="ECO:0000256" key="14">
    <source>
        <dbReference type="PIRNR" id="PIRNR004491"/>
    </source>
</evidence>
<name>A0ABT4CWF4_9CLOT</name>
<dbReference type="SMART" id="SM00904">
    <property type="entry name" value="Flavokinase"/>
    <property type="match status" value="1"/>
</dbReference>
<dbReference type="EC" id="2.7.7.2" evidence="14"/>
<evidence type="ECO:0000256" key="3">
    <source>
        <dbReference type="ARBA" id="ARBA00022630"/>
    </source>
</evidence>
<dbReference type="CDD" id="cd02064">
    <property type="entry name" value="FAD_synthetase_N"/>
    <property type="match status" value="1"/>
</dbReference>
<gene>
    <name evidence="16" type="ORF">OXH55_17975</name>
</gene>
<proteinExistence type="inferred from homology"/>
<dbReference type="InterPro" id="IPR015865">
    <property type="entry name" value="Riboflavin_kinase_bac/euk"/>
</dbReference>
<keyword evidence="4 14" id="KW-0288">FMN</keyword>
<evidence type="ECO:0000259" key="15">
    <source>
        <dbReference type="SMART" id="SM00904"/>
    </source>
</evidence>
<dbReference type="NCBIfam" id="TIGR00083">
    <property type="entry name" value="ribF"/>
    <property type="match status" value="1"/>
</dbReference>
<dbReference type="PANTHER" id="PTHR22749">
    <property type="entry name" value="RIBOFLAVIN KINASE/FMN ADENYLYLTRANSFERASE"/>
    <property type="match status" value="1"/>
</dbReference>
<evidence type="ECO:0000256" key="6">
    <source>
        <dbReference type="ARBA" id="ARBA00022695"/>
    </source>
</evidence>
<comment type="pathway">
    <text evidence="1 14">Cofactor biosynthesis; FAD biosynthesis; FAD from FMN: step 1/1.</text>
</comment>
<reference evidence="16" key="1">
    <citation type="submission" date="2022-12" db="EMBL/GenBank/DDBJ databases">
        <authorList>
            <person name="Wang J."/>
        </authorList>
    </citation>
    <scope>NUCLEOTIDE SEQUENCE</scope>
    <source>
        <strain evidence="16">HY-42-06</strain>
    </source>
</reference>
<evidence type="ECO:0000313" key="16">
    <source>
        <dbReference type="EMBL" id="MCY6372521.1"/>
    </source>
</evidence>
<dbReference type="Gene3D" id="3.40.50.620">
    <property type="entry name" value="HUPs"/>
    <property type="match status" value="1"/>
</dbReference>
<dbReference type="Pfam" id="PF01687">
    <property type="entry name" value="Flavokinase"/>
    <property type="match status" value="1"/>
</dbReference>
<keyword evidence="17" id="KW-1185">Reference proteome</keyword>
<comment type="pathway">
    <text evidence="2 14">Cofactor biosynthesis; FMN biosynthesis; FMN from riboflavin (ATP route): step 1/1.</text>
</comment>
<dbReference type="EC" id="2.7.1.26" evidence="14"/>
<keyword evidence="11" id="KW-0511">Multifunctional enzyme</keyword>
<evidence type="ECO:0000256" key="12">
    <source>
        <dbReference type="ARBA" id="ARBA00047880"/>
    </source>
</evidence>
<keyword evidence="8 14" id="KW-0418">Kinase</keyword>
<evidence type="ECO:0000256" key="13">
    <source>
        <dbReference type="ARBA" id="ARBA00049494"/>
    </source>
</evidence>
<dbReference type="GO" id="GO:0008531">
    <property type="term" value="F:riboflavin kinase activity"/>
    <property type="evidence" value="ECO:0007669"/>
    <property type="project" value="UniProtKB-EC"/>
</dbReference>
<dbReference type="Gene3D" id="2.40.30.30">
    <property type="entry name" value="Riboflavin kinase-like"/>
    <property type="match status" value="1"/>
</dbReference>
<protein>
    <recommendedName>
        <fullName evidence="14">Riboflavin biosynthesis protein</fullName>
    </recommendedName>
    <domain>
        <recommendedName>
            <fullName evidence="14">Riboflavin kinase</fullName>
            <ecNumber evidence="14">2.7.1.26</ecNumber>
        </recommendedName>
        <alternativeName>
            <fullName evidence="14">Flavokinase</fullName>
        </alternativeName>
    </domain>
    <domain>
        <recommendedName>
            <fullName evidence="14">FMN adenylyltransferase</fullName>
            <ecNumber evidence="14">2.7.7.2</ecNumber>
        </recommendedName>
        <alternativeName>
            <fullName evidence="14">FAD pyrophosphorylase</fullName>
        </alternativeName>
        <alternativeName>
            <fullName evidence="14">FAD synthase</fullName>
        </alternativeName>
    </domain>
</protein>
<evidence type="ECO:0000256" key="8">
    <source>
        <dbReference type="ARBA" id="ARBA00022777"/>
    </source>
</evidence>
<accession>A0ABT4CWF4</accession>
<keyword evidence="3 14" id="KW-0285">Flavoprotein</keyword>
<dbReference type="PANTHER" id="PTHR22749:SF6">
    <property type="entry name" value="RIBOFLAVIN KINASE"/>
    <property type="match status" value="1"/>
</dbReference>
<organism evidence="16 17">
    <name type="scientific">Clostridium ganghwense</name>
    <dbReference type="NCBI Taxonomy" id="312089"/>
    <lineage>
        <taxon>Bacteria</taxon>
        <taxon>Bacillati</taxon>
        <taxon>Bacillota</taxon>
        <taxon>Clostridia</taxon>
        <taxon>Eubacteriales</taxon>
        <taxon>Clostridiaceae</taxon>
        <taxon>Clostridium</taxon>
    </lineage>
</organism>
<dbReference type="SUPFAM" id="SSF52374">
    <property type="entry name" value="Nucleotidylyl transferase"/>
    <property type="match status" value="1"/>
</dbReference>
<keyword evidence="9 14" id="KW-0274">FAD</keyword>
<evidence type="ECO:0000256" key="7">
    <source>
        <dbReference type="ARBA" id="ARBA00022741"/>
    </source>
</evidence>
<evidence type="ECO:0000256" key="11">
    <source>
        <dbReference type="ARBA" id="ARBA00023268"/>
    </source>
</evidence>
<evidence type="ECO:0000256" key="5">
    <source>
        <dbReference type="ARBA" id="ARBA00022679"/>
    </source>
</evidence>
<keyword evidence="10 14" id="KW-0067">ATP-binding</keyword>
<dbReference type="RefSeq" id="WP_268051525.1">
    <property type="nucleotide sequence ID" value="NZ_JAPQES010000007.1"/>
</dbReference>
<dbReference type="GO" id="GO:0003919">
    <property type="term" value="F:FMN adenylyltransferase activity"/>
    <property type="evidence" value="ECO:0007669"/>
    <property type="project" value="UniProtKB-EC"/>
</dbReference>